<reference evidence="2 3" key="1">
    <citation type="submission" date="2017-03" db="EMBL/GenBank/DDBJ databases">
        <title>Isolation of Levoglucosan Utilizing Bacteria.</title>
        <authorList>
            <person name="Arya A.S."/>
        </authorList>
    </citation>
    <scope>NUCLEOTIDE SEQUENCE [LARGE SCALE GENOMIC DNA]</scope>
    <source>
        <strain evidence="2 3">MEC069</strain>
    </source>
</reference>
<dbReference type="OrthoDB" id="2600036at2"/>
<evidence type="ECO:0000313" key="2">
    <source>
        <dbReference type="EMBL" id="TFE91832.1"/>
    </source>
</evidence>
<sequence>MHESEWLPKILLKTDLVHICTVLNLSVDGFRISSLASRPVEQLRGLVGSSLRSGIGKKKRLKNSPNAIPLDIFYEELAADARKEQSTLPVDDYEAFMSVLVSDGNWRPYQKLALLYDQYRETYTTHYDKLVQNALNKTDLFAGIYAVNESQIIEQLQYQLQMPSMAHYMDFVAWAGWEARYASIKDLLQEKPDGVSKLLAVNGLKAAEERFLGQLALLPDYPQLAQGVFAYCIETLLSNQQEAGELKGLLQSEGHKSIVMLESIQSLKRTLSETEQQKADMLSVLDHMKQQLKKAENETAAAETAKLVSLEQTSEHIQKLSQQIELFAGYKVLWETFLPHTSDAFIVTEHLDPCLQELFRGLIYSKAQLLHHIEMKPEILQNKTIFVDRSLFTNSKEWIELRHFFKSRGITYEEFTDDAELILGYATNLKDSVTEE</sequence>
<dbReference type="AlphaFoldDB" id="A0A4Y8QC71"/>
<proteinExistence type="predicted"/>
<gene>
    <name evidence="2" type="ORF">B5M42_00915</name>
</gene>
<accession>A0A4Y8QC71</accession>
<dbReference type="RefSeq" id="WP_134748724.1">
    <property type="nucleotide sequence ID" value="NZ_MYFO02000001.1"/>
</dbReference>
<evidence type="ECO:0000313" key="3">
    <source>
        <dbReference type="Proteomes" id="UP000298246"/>
    </source>
</evidence>
<name>A0A4Y8QC71_9BACL</name>
<evidence type="ECO:0000256" key="1">
    <source>
        <dbReference type="SAM" id="Coils"/>
    </source>
</evidence>
<keyword evidence="3" id="KW-1185">Reference proteome</keyword>
<protein>
    <submittedName>
        <fullName evidence="2">Uncharacterized protein</fullName>
    </submittedName>
</protein>
<keyword evidence="1" id="KW-0175">Coiled coil</keyword>
<dbReference type="Proteomes" id="UP000298246">
    <property type="component" value="Unassembled WGS sequence"/>
</dbReference>
<dbReference type="EMBL" id="MYFO01000001">
    <property type="protein sequence ID" value="TFE91832.1"/>
    <property type="molecule type" value="Genomic_DNA"/>
</dbReference>
<organism evidence="2 3">
    <name type="scientific">Paenibacillus athensensis</name>
    <dbReference type="NCBI Taxonomy" id="1967502"/>
    <lineage>
        <taxon>Bacteria</taxon>
        <taxon>Bacillati</taxon>
        <taxon>Bacillota</taxon>
        <taxon>Bacilli</taxon>
        <taxon>Bacillales</taxon>
        <taxon>Paenibacillaceae</taxon>
        <taxon>Paenibacillus</taxon>
    </lineage>
</organism>
<feature type="coiled-coil region" evidence="1">
    <location>
        <begin position="264"/>
        <end position="305"/>
    </location>
</feature>
<comment type="caution">
    <text evidence="2">The sequence shown here is derived from an EMBL/GenBank/DDBJ whole genome shotgun (WGS) entry which is preliminary data.</text>
</comment>